<dbReference type="PROSITE" id="PS00178">
    <property type="entry name" value="AA_TRNA_LIGASE_I"/>
    <property type="match status" value="1"/>
</dbReference>
<dbReference type="STRING" id="1173111.SAMN05444955_11552"/>
<dbReference type="Proteomes" id="UP000199695">
    <property type="component" value="Unassembled WGS sequence"/>
</dbReference>
<dbReference type="InterPro" id="IPR001412">
    <property type="entry name" value="aa-tRNA-synth_I_CS"/>
</dbReference>
<dbReference type="SUPFAM" id="SSF48163">
    <property type="entry name" value="An anticodon-binding domain of class I aminoacyl-tRNA synthetases"/>
    <property type="match status" value="1"/>
</dbReference>
<dbReference type="OrthoDB" id="9807503at2"/>
<dbReference type="AlphaFoldDB" id="A0A1H8HUN3"/>
<dbReference type="Pfam" id="PF19269">
    <property type="entry name" value="Anticodon_2"/>
    <property type="match status" value="1"/>
</dbReference>
<feature type="binding site" evidence="11">
    <location>
        <position position="254"/>
    </location>
    <ligand>
        <name>ATP</name>
        <dbReference type="ChEBI" id="CHEBI:30616"/>
    </ligand>
</feature>
<keyword evidence="8 11" id="KW-0648">Protein biosynthesis</keyword>
<dbReference type="FunFam" id="3.40.50.620:FF:000007">
    <property type="entry name" value="Glutamate--tRNA ligase"/>
    <property type="match status" value="1"/>
</dbReference>
<evidence type="ECO:0000256" key="9">
    <source>
        <dbReference type="ARBA" id="ARBA00023146"/>
    </source>
</evidence>
<evidence type="ECO:0000313" key="16">
    <source>
        <dbReference type="Proteomes" id="UP000199695"/>
    </source>
</evidence>
<dbReference type="EC" id="6.1.1.17" evidence="11"/>
<dbReference type="CDD" id="cd00808">
    <property type="entry name" value="GluRS_core"/>
    <property type="match status" value="1"/>
</dbReference>
<dbReference type="SUPFAM" id="SSF52374">
    <property type="entry name" value="Nucleotidylyl transferase"/>
    <property type="match status" value="1"/>
</dbReference>
<keyword evidence="4 11" id="KW-0963">Cytoplasm</keyword>
<evidence type="ECO:0000259" key="13">
    <source>
        <dbReference type="Pfam" id="PF00749"/>
    </source>
</evidence>
<keyword evidence="16" id="KW-1185">Reference proteome</keyword>
<dbReference type="GO" id="GO:0004818">
    <property type="term" value="F:glutamate-tRNA ligase activity"/>
    <property type="evidence" value="ECO:0007669"/>
    <property type="project" value="UniProtKB-UniRule"/>
</dbReference>
<evidence type="ECO:0000256" key="12">
    <source>
        <dbReference type="SAM" id="MobiDB-lite"/>
    </source>
</evidence>
<evidence type="ECO:0000259" key="14">
    <source>
        <dbReference type="Pfam" id="PF19269"/>
    </source>
</evidence>
<feature type="domain" description="Aminoacyl-tRNA synthetase class I anticodon-binding" evidence="14">
    <location>
        <begin position="336"/>
        <end position="482"/>
    </location>
</feature>
<evidence type="ECO:0000256" key="5">
    <source>
        <dbReference type="ARBA" id="ARBA00022598"/>
    </source>
</evidence>
<name>A0A1H8HUN3_9BACL</name>
<evidence type="ECO:0000256" key="10">
    <source>
        <dbReference type="ARBA" id="ARBA00048351"/>
    </source>
</evidence>
<dbReference type="InterPro" id="IPR004527">
    <property type="entry name" value="Glu-tRNA-ligase_bac/mito"/>
</dbReference>
<comment type="subunit">
    <text evidence="3 11">Monomer.</text>
</comment>
<keyword evidence="7 11" id="KW-0067">ATP-binding</keyword>
<dbReference type="InterPro" id="IPR033910">
    <property type="entry name" value="GluRS_core"/>
</dbReference>
<evidence type="ECO:0000256" key="7">
    <source>
        <dbReference type="ARBA" id="ARBA00022840"/>
    </source>
</evidence>
<proteinExistence type="inferred from homology"/>
<keyword evidence="6 11" id="KW-0547">Nucleotide-binding</keyword>
<dbReference type="RefSeq" id="WP_089971389.1">
    <property type="nucleotide sequence ID" value="NZ_FOCQ01000015.1"/>
</dbReference>
<comment type="subcellular location">
    <subcellularLocation>
        <location evidence="1 11">Cytoplasm</location>
    </subcellularLocation>
</comment>
<evidence type="ECO:0000313" key="15">
    <source>
        <dbReference type="EMBL" id="SEN59889.1"/>
    </source>
</evidence>
<keyword evidence="5 11" id="KW-0436">Ligase</keyword>
<evidence type="ECO:0000256" key="11">
    <source>
        <dbReference type="HAMAP-Rule" id="MF_00022"/>
    </source>
</evidence>
<evidence type="ECO:0000256" key="3">
    <source>
        <dbReference type="ARBA" id="ARBA00011245"/>
    </source>
</evidence>
<protein>
    <recommendedName>
        <fullName evidence="11">Glutamate--tRNA ligase</fullName>
        <ecNumber evidence="11">6.1.1.17</ecNumber>
    </recommendedName>
    <alternativeName>
        <fullName evidence="11">Glutamyl-tRNA synthetase</fullName>
        <shortName evidence="11">GluRS</shortName>
    </alternativeName>
</protein>
<sequence>MATVRTRYAPSPTGHLHIGGARTALFSYLLAKKHGGQFIVRIEDTDTERNIEGAADKQMAMLKWLGIEWDESVDVGGPYGPYRCMERMDIYKKYVDQLLAEGKAYYSYSTPEEREKERQEQLARGETPKYSGWDRDLTPEQRAKFEAEGRVPSVRFKVPEGKTLVFDDAIRGRVVFESDDIGDFVIMRPDGRPTYNFAVVVDDALMKITHVIRGEEHLSNTPKQLLIYEALGFEVPEFAHVPLILNAEGKKMSKRDETIIQFIDQYKELGYLPEAIVNFIALLGWAPEGEEEIFSLQELTQIFSLERVSKAPAVFDTGKLKWMNGQYIKKAPLERVAALAFPYLEKAGCIESPLSPERKEWVTRVVSLYQEQLEEISQIVELSDLFFQEEMIYSDEAKEVLAGEQVPGVLQAFLKQLKEVRELDADQVKAMFKQVQKETGCKGKQLFMPIRAAVTGVVHGPDLRETIALLGAETVTARVQSLIDNYEVLLENKR</sequence>
<gene>
    <name evidence="11" type="primary">gltX</name>
    <name evidence="15" type="ORF">SAMN05444955_11552</name>
</gene>
<feature type="short sequence motif" description="'HIGH' region" evidence="11">
    <location>
        <begin position="10"/>
        <end position="20"/>
    </location>
</feature>
<feature type="domain" description="Glutamyl/glutaminyl-tRNA synthetase class Ib catalytic" evidence="13">
    <location>
        <begin position="4"/>
        <end position="322"/>
    </location>
</feature>
<dbReference type="HAMAP" id="MF_00022">
    <property type="entry name" value="Glu_tRNA_synth_type1"/>
    <property type="match status" value="1"/>
</dbReference>
<comment type="catalytic activity">
    <reaction evidence="10 11">
        <text>tRNA(Glu) + L-glutamate + ATP = L-glutamyl-tRNA(Glu) + AMP + diphosphate</text>
        <dbReference type="Rhea" id="RHEA:23540"/>
        <dbReference type="Rhea" id="RHEA-COMP:9663"/>
        <dbReference type="Rhea" id="RHEA-COMP:9680"/>
        <dbReference type="ChEBI" id="CHEBI:29985"/>
        <dbReference type="ChEBI" id="CHEBI:30616"/>
        <dbReference type="ChEBI" id="CHEBI:33019"/>
        <dbReference type="ChEBI" id="CHEBI:78442"/>
        <dbReference type="ChEBI" id="CHEBI:78520"/>
        <dbReference type="ChEBI" id="CHEBI:456215"/>
        <dbReference type="EC" id="6.1.1.17"/>
    </reaction>
</comment>
<dbReference type="GO" id="GO:0005829">
    <property type="term" value="C:cytosol"/>
    <property type="evidence" value="ECO:0007669"/>
    <property type="project" value="TreeGrafter"/>
</dbReference>
<feature type="short sequence motif" description="'KMSKS' region" evidence="11">
    <location>
        <begin position="251"/>
        <end position="255"/>
    </location>
</feature>
<dbReference type="InterPro" id="IPR000924">
    <property type="entry name" value="Glu/Gln-tRNA-synth"/>
</dbReference>
<dbReference type="InterPro" id="IPR020058">
    <property type="entry name" value="Glu/Gln-tRNA-synth_Ib_cat-dom"/>
</dbReference>
<dbReference type="InterPro" id="IPR045462">
    <property type="entry name" value="aa-tRNA-synth_I_cd-bd"/>
</dbReference>
<comment type="similarity">
    <text evidence="2 11">Belongs to the class-I aminoacyl-tRNA synthetase family. Glutamate--tRNA ligase type 1 subfamily.</text>
</comment>
<dbReference type="Gene3D" id="3.40.50.620">
    <property type="entry name" value="HUPs"/>
    <property type="match status" value="1"/>
</dbReference>
<dbReference type="GO" id="GO:0000049">
    <property type="term" value="F:tRNA binding"/>
    <property type="evidence" value="ECO:0007669"/>
    <property type="project" value="InterPro"/>
</dbReference>
<dbReference type="GO" id="GO:0008270">
    <property type="term" value="F:zinc ion binding"/>
    <property type="evidence" value="ECO:0007669"/>
    <property type="project" value="InterPro"/>
</dbReference>
<dbReference type="InterPro" id="IPR020751">
    <property type="entry name" value="aa-tRNA-synth_I_codon-bd_sub2"/>
</dbReference>
<dbReference type="GO" id="GO:0005524">
    <property type="term" value="F:ATP binding"/>
    <property type="evidence" value="ECO:0007669"/>
    <property type="project" value="UniProtKB-UniRule"/>
</dbReference>
<reference evidence="15 16" key="1">
    <citation type="submission" date="2016-10" db="EMBL/GenBank/DDBJ databases">
        <authorList>
            <person name="de Groot N.N."/>
        </authorList>
    </citation>
    <scope>NUCLEOTIDE SEQUENCE [LARGE SCALE GENOMIC DNA]</scope>
    <source>
        <strain evidence="15 16">DSM 46701</strain>
    </source>
</reference>
<accession>A0A1H8HUN3</accession>
<evidence type="ECO:0000256" key="6">
    <source>
        <dbReference type="ARBA" id="ARBA00022741"/>
    </source>
</evidence>
<evidence type="ECO:0000256" key="8">
    <source>
        <dbReference type="ARBA" id="ARBA00022917"/>
    </source>
</evidence>
<organism evidence="15 16">
    <name type="scientific">Lihuaxuella thermophila</name>
    <dbReference type="NCBI Taxonomy" id="1173111"/>
    <lineage>
        <taxon>Bacteria</taxon>
        <taxon>Bacillati</taxon>
        <taxon>Bacillota</taxon>
        <taxon>Bacilli</taxon>
        <taxon>Bacillales</taxon>
        <taxon>Thermoactinomycetaceae</taxon>
        <taxon>Lihuaxuella</taxon>
    </lineage>
</organism>
<evidence type="ECO:0000256" key="2">
    <source>
        <dbReference type="ARBA" id="ARBA00007894"/>
    </source>
</evidence>
<evidence type="ECO:0000256" key="1">
    <source>
        <dbReference type="ARBA" id="ARBA00004496"/>
    </source>
</evidence>
<dbReference type="GO" id="GO:0006424">
    <property type="term" value="P:glutamyl-tRNA aminoacylation"/>
    <property type="evidence" value="ECO:0007669"/>
    <property type="project" value="UniProtKB-UniRule"/>
</dbReference>
<dbReference type="EMBL" id="FOCQ01000015">
    <property type="protein sequence ID" value="SEN59889.1"/>
    <property type="molecule type" value="Genomic_DNA"/>
</dbReference>
<dbReference type="PRINTS" id="PR00987">
    <property type="entry name" value="TRNASYNTHGLU"/>
</dbReference>
<dbReference type="InterPro" id="IPR049940">
    <property type="entry name" value="GluQ/Sye"/>
</dbReference>
<feature type="region of interest" description="Disordered" evidence="12">
    <location>
        <begin position="110"/>
        <end position="135"/>
    </location>
</feature>
<feature type="compositionally biased region" description="Basic and acidic residues" evidence="12">
    <location>
        <begin position="111"/>
        <end position="135"/>
    </location>
</feature>
<dbReference type="FunFam" id="1.10.10.350:FF:000002">
    <property type="entry name" value="Glutamate--tRNA ligase"/>
    <property type="match status" value="1"/>
</dbReference>
<evidence type="ECO:0000256" key="4">
    <source>
        <dbReference type="ARBA" id="ARBA00022490"/>
    </source>
</evidence>
<dbReference type="InterPro" id="IPR008925">
    <property type="entry name" value="aa_tRNA-synth_I_cd-bd_sf"/>
</dbReference>
<keyword evidence="9 11" id="KW-0030">Aminoacyl-tRNA synthetase</keyword>
<dbReference type="PANTHER" id="PTHR43311">
    <property type="entry name" value="GLUTAMATE--TRNA LIGASE"/>
    <property type="match status" value="1"/>
</dbReference>
<dbReference type="InterPro" id="IPR014729">
    <property type="entry name" value="Rossmann-like_a/b/a_fold"/>
</dbReference>
<dbReference type="Gene3D" id="1.10.10.350">
    <property type="match status" value="1"/>
</dbReference>
<comment type="function">
    <text evidence="11">Catalyzes the attachment of glutamate to tRNA(Glu) in a two-step reaction: glutamate is first activated by ATP to form Glu-AMP and then transferred to the acceptor end of tRNA(Glu).</text>
</comment>
<dbReference type="Pfam" id="PF00749">
    <property type="entry name" value="tRNA-synt_1c"/>
    <property type="match status" value="1"/>
</dbReference>
<comment type="caution">
    <text evidence="11">Lacks conserved residue(s) required for the propagation of feature annotation.</text>
</comment>
<dbReference type="PANTHER" id="PTHR43311:SF2">
    <property type="entry name" value="GLUTAMATE--TRNA LIGASE, MITOCHONDRIAL-RELATED"/>
    <property type="match status" value="1"/>
</dbReference>
<dbReference type="NCBIfam" id="TIGR00464">
    <property type="entry name" value="gltX_bact"/>
    <property type="match status" value="1"/>
</dbReference>